<dbReference type="AlphaFoldDB" id="A0A067M5I4"/>
<name>A0A067M5I4_BOTB1</name>
<proteinExistence type="predicted"/>
<sequence>MELATLPQMMQALIDEVQSAQATRHPTVKTDTDLLPKSAANDIRGAVDDEIRAIELVVDVVKVYAAKSLASLRRRRNQVAPINRLPHQLLSDTFYLAHFDHSTDCSAMADPWVHRFSTVSHLWRQIVEASPLLWTILHPHSGVVVDHLLARSRQAPLHVRLSILATDAEGAVEDFAARVTPHSHRWSTCQLYGLPELFEPLLQHPAPKLEELTLSCLKLASDQSSHLDFPIFAGVTSSLRFLSLDAVCVPLVSPIYLSLVQLRLSHMEFLESGDFPRLFDILESSSRLEELALRNIKFLLSSEVTVRKIELPRLRLLELSGGRPTYCILSRITTPVACELRLVLDREDSLESTIPQHSPSSPSFFRDVSNIEHLEIDLQEKGGHGSMGWDLGLMGKSNGPKGNGLSFQIRKNAANVGGLRLVLSAIGTIPLNLGVTAGLTNFFDCHPLLEHISFDNCGKELLKVFTITPTRLYVLCSKASDFTLVVGSMAQS</sequence>
<dbReference type="OrthoDB" id="3365698at2759"/>
<reference evidence="2" key="1">
    <citation type="journal article" date="2014" name="Proc. Natl. Acad. Sci. U.S.A.">
        <title>Extensive sampling of basidiomycete genomes demonstrates inadequacy of the white-rot/brown-rot paradigm for wood decay fungi.</title>
        <authorList>
            <person name="Riley R."/>
            <person name="Salamov A.A."/>
            <person name="Brown D.W."/>
            <person name="Nagy L.G."/>
            <person name="Floudas D."/>
            <person name="Held B.W."/>
            <person name="Levasseur A."/>
            <person name="Lombard V."/>
            <person name="Morin E."/>
            <person name="Otillar R."/>
            <person name="Lindquist E.A."/>
            <person name="Sun H."/>
            <person name="LaButti K.M."/>
            <person name="Schmutz J."/>
            <person name="Jabbour D."/>
            <person name="Luo H."/>
            <person name="Baker S.E."/>
            <person name="Pisabarro A.G."/>
            <person name="Walton J.D."/>
            <person name="Blanchette R.A."/>
            <person name="Henrissat B."/>
            <person name="Martin F."/>
            <person name="Cullen D."/>
            <person name="Hibbett D.S."/>
            <person name="Grigoriev I.V."/>
        </authorList>
    </citation>
    <scope>NUCLEOTIDE SEQUENCE [LARGE SCALE GENOMIC DNA]</scope>
    <source>
        <strain evidence="2">FD-172 SS1</strain>
    </source>
</reference>
<protein>
    <recommendedName>
        <fullName evidence="3">F-box domain-containing protein</fullName>
    </recommendedName>
</protein>
<dbReference type="InParanoid" id="A0A067M5I4"/>
<dbReference type="Proteomes" id="UP000027195">
    <property type="component" value="Unassembled WGS sequence"/>
</dbReference>
<evidence type="ECO:0000313" key="1">
    <source>
        <dbReference type="EMBL" id="KDQ09970.1"/>
    </source>
</evidence>
<keyword evidence="2" id="KW-1185">Reference proteome</keyword>
<dbReference type="EMBL" id="KL198072">
    <property type="protein sequence ID" value="KDQ09970.1"/>
    <property type="molecule type" value="Genomic_DNA"/>
</dbReference>
<evidence type="ECO:0008006" key="3">
    <source>
        <dbReference type="Google" id="ProtNLM"/>
    </source>
</evidence>
<organism evidence="1 2">
    <name type="scientific">Botryobasidium botryosum (strain FD-172 SS1)</name>
    <dbReference type="NCBI Taxonomy" id="930990"/>
    <lineage>
        <taxon>Eukaryota</taxon>
        <taxon>Fungi</taxon>
        <taxon>Dikarya</taxon>
        <taxon>Basidiomycota</taxon>
        <taxon>Agaricomycotina</taxon>
        <taxon>Agaricomycetes</taxon>
        <taxon>Cantharellales</taxon>
        <taxon>Botryobasidiaceae</taxon>
        <taxon>Botryobasidium</taxon>
    </lineage>
</organism>
<accession>A0A067M5I4</accession>
<gene>
    <name evidence="1" type="ORF">BOTBODRAFT_190755</name>
</gene>
<dbReference type="SUPFAM" id="SSF52047">
    <property type="entry name" value="RNI-like"/>
    <property type="match status" value="1"/>
</dbReference>
<evidence type="ECO:0000313" key="2">
    <source>
        <dbReference type="Proteomes" id="UP000027195"/>
    </source>
</evidence>
<dbReference type="HOGENOM" id="CLU_024199_1_1_1"/>